<evidence type="ECO:0000313" key="2">
    <source>
        <dbReference type="Proteomes" id="UP000263642"/>
    </source>
</evidence>
<name>A0A3D3RGS6_9PLAN</name>
<dbReference type="AlphaFoldDB" id="A0A3D3RGS6"/>
<gene>
    <name evidence="1" type="ORF">DIT97_31160</name>
</gene>
<accession>A0A3D3RGS6</accession>
<dbReference type="Proteomes" id="UP000263642">
    <property type="component" value="Unassembled WGS sequence"/>
</dbReference>
<evidence type="ECO:0000313" key="1">
    <source>
        <dbReference type="EMBL" id="HCO27247.1"/>
    </source>
</evidence>
<comment type="caution">
    <text evidence="1">The sequence shown here is derived from an EMBL/GenBank/DDBJ whole genome shotgun (WGS) entry which is preliminary data.</text>
</comment>
<sequence length="161" mass="18551">MIRSREQLFNAIRAAHLPENLLRIWEDDVPSRLQYTLQNPASFFEAFLSHPEGFPSPDELLILWQTNGQSIVGYLPSSRIFILNYLEDGPDEIEVLGESYQQMLSGLIAKLIMREVPDAELLKCVEFLGFKYLFQLQEFIAKNPNWEENTASLIAEIESTE</sequence>
<protein>
    <submittedName>
        <fullName evidence="1">Uncharacterized protein</fullName>
    </submittedName>
</protein>
<proteinExistence type="predicted"/>
<reference evidence="1 2" key="1">
    <citation type="journal article" date="2018" name="Nat. Biotechnol.">
        <title>A standardized bacterial taxonomy based on genome phylogeny substantially revises the tree of life.</title>
        <authorList>
            <person name="Parks D.H."/>
            <person name="Chuvochina M."/>
            <person name="Waite D.W."/>
            <person name="Rinke C."/>
            <person name="Skarshewski A."/>
            <person name="Chaumeil P.A."/>
            <person name="Hugenholtz P."/>
        </authorList>
    </citation>
    <scope>NUCLEOTIDE SEQUENCE [LARGE SCALE GENOMIC DNA]</scope>
    <source>
        <strain evidence="1">UBA9375</strain>
    </source>
</reference>
<organism evidence="1 2">
    <name type="scientific">Gimesia maris</name>
    <dbReference type="NCBI Taxonomy" id="122"/>
    <lineage>
        <taxon>Bacteria</taxon>
        <taxon>Pseudomonadati</taxon>
        <taxon>Planctomycetota</taxon>
        <taxon>Planctomycetia</taxon>
        <taxon>Planctomycetales</taxon>
        <taxon>Planctomycetaceae</taxon>
        <taxon>Gimesia</taxon>
    </lineage>
</organism>
<dbReference type="EMBL" id="DQAY01000193">
    <property type="protein sequence ID" value="HCO27247.1"/>
    <property type="molecule type" value="Genomic_DNA"/>
</dbReference>